<evidence type="ECO:0000256" key="4">
    <source>
        <dbReference type="SAM" id="SignalP"/>
    </source>
</evidence>
<dbReference type="PANTHER" id="PTHR33376">
    <property type="match status" value="1"/>
</dbReference>
<protein>
    <submittedName>
        <fullName evidence="5">Sialic acid-binding periplasmic protein SiaP</fullName>
    </submittedName>
</protein>
<evidence type="ECO:0000313" key="5">
    <source>
        <dbReference type="EMBL" id="VVZ96850.1"/>
    </source>
</evidence>
<evidence type="ECO:0000313" key="6">
    <source>
        <dbReference type="Proteomes" id="UP000326725"/>
    </source>
</evidence>
<dbReference type="GO" id="GO:0055085">
    <property type="term" value="P:transmembrane transport"/>
    <property type="evidence" value="ECO:0007669"/>
    <property type="project" value="InterPro"/>
</dbReference>
<proteinExistence type="inferred from homology"/>
<dbReference type="RefSeq" id="WP_225810064.1">
    <property type="nucleotide sequence ID" value="NZ_CABVOU010000042.1"/>
</dbReference>
<dbReference type="InterPro" id="IPR038404">
    <property type="entry name" value="TRAP_DctP_sf"/>
</dbReference>
<keyword evidence="2" id="KW-0813">Transport</keyword>
<organism evidence="5 6">
    <name type="scientific">Halomonas lysinitropha</name>
    <dbReference type="NCBI Taxonomy" id="2607506"/>
    <lineage>
        <taxon>Bacteria</taxon>
        <taxon>Pseudomonadati</taxon>
        <taxon>Pseudomonadota</taxon>
        <taxon>Gammaproteobacteria</taxon>
        <taxon>Oceanospirillales</taxon>
        <taxon>Halomonadaceae</taxon>
        <taxon>Halomonas</taxon>
    </lineage>
</organism>
<evidence type="ECO:0000256" key="1">
    <source>
        <dbReference type="ARBA" id="ARBA00009023"/>
    </source>
</evidence>
<dbReference type="Proteomes" id="UP000326725">
    <property type="component" value="Unassembled WGS sequence"/>
</dbReference>
<dbReference type="InterPro" id="IPR018389">
    <property type="entry name" value="DctP_fam"/>
</dbReference>
<dbReference type="CDD" id="cd13673">
    <property type="entry name" value="PBP2_TRAP_SBP_like_2"/>
    <property type="match status" value="1"/>
</dbReference>
<name>A0A5K1I9W5_9GAMM</name>
<feature type="chain" id="PRO_5023904198" evidence="4">
    <location>
        <begin position="26"/>
        <end position="332"/>
    </location>
</feature>
<feature type="signal peptide" evidence="4">
    <location>
        <begin position="1"/>
        <end position="25"/>
    </location>
</feature>
<dbReference type="Gene3D" id="3.40.190.170">
    <property type="entry name" value="Bacterial extracellular solute-binding protein, family 7"/>
    <property type="match status" value="1"/>
</dbReference>
<dbReference type="NCBIfam" id="NF037995">
    <property type="entry name" value="TRAP_S1"/>
    <property type="match status" value="1"/>
</dbReference>
<dbReference type="PANTHER" id="PTHR33376:SF7">
    <property type="entry name" value="C4-DICARBOXYLATE-BINDING PROTEIN DCTB"/>
    <property type="match status" value="1"/>
</dbReference>
<accession>A0A5K1I9W5</accession>
<dbReference type="Pfam" id="PF03480">
    <property type="entry name" value="DctP"/>
    <property type="match status" value="1"/>
</dbReference>
<gene>
    <name evidence="5" type="primary">siaP_3</name>
    <name evidence="5" type="ORF">HALO32_02957</name>
</gene>
<evidence type="ECO:0000256" key="3">
    <source>
        <dbReference type="ARBA" id="ARBA00022729"/>
    </source>
</evidence>
<keyword evidence="3 4" id="KW-0732">Signal</keyword>
<comment type="similarity">
    <text evidence="1">Belongs to the bacterial solute-binding protein 7 family.</text>
</comment>
<reference evidence="5 6" key="1">
    <citation type="submission" date="2019-09" db="EMBL/GenBank/DDBJ databases">
        <authorList>
            <person name="Criscuolo A."/>
        </authorList>
    </citation>
    <scope>NUCLEOTIDE SEQUENCE [LARGE SCALE GENOMIC DNA]</scope>
    <source>
        <strain evidence="6">3(2)</strain>
    </source>
</reference>
<evidence type="ECO:0000256" key="2">
    <source>
        <dbReference type="ARBA" id="ARBA00022448"/>
    </source>
</evidence>
<keyword evidence="6" id="KW-1185">Reference proteome</keyword>
<dbReference type="AlphaFoldDB" id="A0A5K1I9W5"/>
<dbReference type="EMBL" id="CABVOU010000042">
    <property type="protein sequence ID" value="VVZ96850.1"/>
    <property type="molecule type" value="Genomic_DNA"/>
</dbReference>
<sequence length="332" mass="36480">MKMPPMKILTAAVAMSASITTMAEAATLQLSHVRPEGTAIDKDARAFAEEVKSATDGAVNVRLFPASALGDYTTVQEGLSIGSVDMAVQPPSSEVDRRFQLAYLPYLVQTWEHAEKTFTDGAPMRETVEDLYAEQDIHVLGAWPVYFGGVALNTDVENPADPTVDKGARLRVPPMKSFQLMADNIGYIGSPLPFSDAFTAIQTGVVDGIMGSGAEGYYASFRDVTEYYLPLNTHFEMWYLLINQPRYESLTDAQQTALSEAAKRFEESRWESAEADQARNEGLLEESGATIISVSDEQIAEHATIVRETVWPVILDDIGADWANDVLDRVLR</sequence>